<keyword evidence="2" id="KW-1185">Reference proteome</keyword>
<proteinExistence type="predicted"/>
<gene>
    <name evidence="1" type="ORF">RHMOL_Rhmol04G0258300</name>
</gene>
<dbReference type="EMBL" id="CM046391">
    <property type="protein sequence ID" value="KAI8560470.1"/>
    <property type="molecule type" value="Genomic_DNA"/>
</dbReference>
<comment type="caution">
    <text evidence="1">The sequence shown here is derived from an EMBL/GenBank/DDBJ whole genome shotgun (WGS) entry which is preliminary data.</text>
</comment>
<dbReference type="Proteomes" id="UP001062846">
    <property type="component" value="Chromosome 4"/>
</dbReference>
<evidence type="ECO:0000313" key="2">
    <source>
        <dbReference type="Proteomes" id="UP001062846"/>
    </source>
</evidence>
<organism evidence="1 2">
    <name type="scientific">Rhododendron molle</name>
    <name type="common">Chinese azalea</name>
    <name type="synonym">Azalea mollis</name>
    <dbReference type="NCBI Taxonomy" id="49168"/>
    <lineage>
        <taxon>Eukaryota</taxon>
        <taxon>Viridiplantae</taxon>
        <taxon>Streptophyta</taxon>
        <taxon>Embryophyta</taxon>
        <taxon>Tracheophyta</taxon>
        <taxon>Spermatophyta</taxon>
        <taxon>Magnoliopsida</taxon>
        <taxon>eudicotyledons</taxon>
        <taxon>Gunneridae</taxon>
        <taxon>Pentapetalae</taxon>
        <taxon>asterids</taxon>
        <taxon>Ericales</taxon>
        <taxon>Ericaceae</taxon>
        <taxon>Ericoideae</taxon>
        <taxon>Rhodoreae</taxon>
        <taxon>Rhododendron</taxon>
    </lineage>
</organism>
<accession>A0ACC0P4N9</accession>
<reference evidence="1" key="1">
    <citation type="submission" date="2022-02" db="EMBL/GenBank/DDBJ databases">
        <title>Plant Genome Project.</title>
        <authorList>
            <person name="Zhang R.-G."/>
        </authorList>
    </citation>
    <scope>NUCLEOTIDE SEQUENCE</scope>
    <source>
        <strain evidence="1">AT1</strain>
    </source>
</reference>
<protein>
    <submittedName>
        <fullName evidence="1">Uncharacterized protein</fullName>
    </submittedName>
</protein>
<sequence>MLLYDALSPLSSSTASTTAAAPATASPSGKLPPLPVYSEPYAVFPNKISLSVVQPHSATAVAPENFSFDLGKDETTVEYFSLEYLVLLLSVRQFSPC</sequence>
<evidence type="ECO:0000313" key="1">
    <source>
        <dbReference type="EMBL" id="KAI8560470.1"/>
    </source>
</evidence>
<name>A0ACC0P4N9_RHOML</name>